<feature type="compositionally biased region" description="Basic residues" evidence="1">
    <location>
        <begin position="399"/>
        <end position="408"/>
    </location>
</feature>
<evidence type="ECO:0000313" key="3">
    <source>
        <dbReference type="Proteomes" id="UP000298663"/>
    </source>
</evidence>
<feature type="compositionally biased region" description="Basic and acidic residues" evidence="1">
    <location>
        <begin position="132"/>
        <end position="142"/>
    </location>
</feature>
<dbReference type="OrthoDB" id="10624765at2759"/>
<feature type="region of interest" description="Disordered" evidence="1">
    <location>
        <begin position="131"/>
        <end position="295"/>
    </location>
</feature>
<feature type="compositionally biased region" description="Basic residues" evidence="1">
    <location>
        <begin position="146"/>
        <end position="156"/>
    </location>
</feature>
<gene>
    <name evidence="2" type="ORF">L596_027831</name>
</gene>
<dbReference type="Proteomes" id="UP000298663">
    <property type="component" value="Unassembled WGS sequence"/>
</dbReference>
<feature type="compositionally biased region" description="Basic and acidic residues" evidence="1">
    <location>
        <begin position="229"/>
        <end position="244"/>
    </location>
</feature>
<feature type="region of interest" description="Disordered" evidence="1">
    <location>
        <begin position="475"/>
        <end position="501"/>
    </location>
</feature>
<name>A0A4U5LWM7_STECR</name>
<dbReference type="AlphaFoldDB" id="A0A4U5LWM7"/>
<reference evidence="2 3" key="2">
    <citation type="journal article" date="2019" name="G3 (Bethesda)">
        <title>Hybrid Assembly of the Genome of the Entomopathogenic Nematode Steinernema carpocapsae Identifies the X-Chromosome.</title>
        <authorList>
            <person name="Serra L."/>
            <person name="Macchietto M."/>
            <person name="Macias-Munoz A."/>
            <person name="McGill C.J."/>
            <person name="Rodriguez I.M."/>
            <person name="Rodriguez B."/>
            <person name="Murad R."/>
            <person name="Mortazavi A."/>
        </authorList>
    </citation>
    <scope>NUCLEOTIDE SEQUENCE [LARGE SCALE GENOMIC DNA]</scope>
    <source>
        <strain evidence="2 3">ALL</strain>
    </source>
</reference>
<sequence length="501" mass="57760">MSSLKHFKKTFDRLCTDDSGQLSLNQVVPLFEAYTRKVGIGVFHPRLLKKEMLKHILSKNYDDHFTLEDGEHVLRELLGTGRSGNTTSESSESETEPECHRRGHHRGSSGRHLTHSELEDEINAIYSLRRSHSSEADREKGSGHGQHGHHMKTRHRSPSESGSPHGLRHHSTLRSPLSHTRRGYHDCGTEHHRRCPFLERHGEGHRRRHSSLSGSETETGIRGRRRRHGTETDLDRGHHEGGTEHHRRCPFLERYGGGHHRRNRSSSRPETEAGGHGHRRRHGTETELNHGHHRHGFHFVSGSETDGRHRRHCGHNVHRSFSTSETDHGHRDHRRGVHRSMSRTMRRLFTSGSVTEGNGTHLRGHSKARRHRSPTTDRSISRHRGQFFGSETDTDFGRHSHGHHHGHHSRFDNFEGKMKHFHGGPAHRFMEVHRERRLLRCPFVRRRFPSSFVSNPGFRCSPPWNDGHRSPPSWPLLAVRQPSPPRSRRSASQALVPPRFF</sequence>
<feature type="compositionally biased region" description="Low complexity" evidence="1">
    <location>
        <begin position="211"/>
        <end position="220"/>
    </location>
</feature>
<feature type="region of interest" description="Disordered" evidence="1">
    <location>
        <begin position="352"/>
        <end position="409"/>
    </location>
</feature>
<feature type="compositionally biased region" description="Basic residues" evidence="1">
    <location>
        <begin position="101"/>
        <end position="113"/>
    </location>
</feature>
<organism evidence="2 3">
    <name type="scientific">Steinernema carpocapsae</name>
    <name type="common">Entomopathogenic nematode</name>
    <dbReference type="NCBI Taxonomy" id="34508"/>
    <lineage>
        <taxon>Eukaryota</taxon>
        <taxon>Metazoa</taxon>
        <taxon>Ecdysozoa</taxon>
        <taxon>Nematoda</taxon>
        <taxon>Chromadorea</taxon>
        <taxon>Rhabditida</taxon>
        <taxon>Tylenchina</taxon>
        <taxon>Panagrolaimomorpha</taxon>
        <taxon>Strongyloidoidea</taxon>
        <taxon>Steinernematidae</taxon>
        <taxon>Steinernema</taxon>
    </lineage>
</organism>
<comment type="caution">
    <text evidence="2">The sequence shown here is derived from an EMBL/GenBank/DDBJ whole genome shotgun (WGS) entry which is preliminary data.</text>
</comment>
<proteinExistence type="predicted"/>
<feature type="compositionally biased region" description="Basic and acidic residues" evidence="1">
    <location>
        <begin position="183"/>
        <end position="202"/>
    </location>
</feature>
<accession>A0A4U5LWM7</accession>
<reference evidence="2 3" key="1">
    <citation type="journal article" date="2015" name="Genome Biol.">
        <title>Comparative genomics of Steinernema reveals deeply conserved gene regulatory networks.</title>
        <authorList>
            <person name="Dillman A.R."/>
            <person name="Macchietto M."/>
            <person name="Porter C.F."/>
            <person name="Rogers A."/>
            <person name="Williams B."/>
            <person name="Antoshechkin I."/>
            <person name="Lee M.M."/>
            <person name="Goodwin Z."/>
            <person name="Lu X."/>
            <person name="Lewis E.E."/>
            <person name="Goodrich-Blair H."/>
            <person name="Stock S.P."/>
            <person name="Adams B.J."/>
            <person name="Sternberg P.W."/>
            <person name="Mortazavi A."/>
        </authorList>
    </citation>
    <scope>NUCLEOTIDE SEQUENCE [LARGE SCALE GENOMIC DNA]</scope>
    <source>
        <strain evidence="2 3">ALL</strain>
    </source>
</reference>
<evidence type="ECO:0000313" key="2">
    <source>
        <dbReference type="EMBL" id="TKR60608.1"/>
    </source>
</evidence>
<keyword evidence="3" id="KW-1185">Reference proteome</keyword>
<feature type="compositionally biased region" description="Basic residues" evidence="1">
    <location>
        <begin position="362"/>
        <end position="373"/>
    </location>
</feature>
<dbReference type="EMBL" id="AZBU02000011">
    <property type="protein sequence ID" value="TKR60608.1"/>
    <property type="molecule type" value="Genomic_DNA"/>
</dbReference>
<protein>
    <submittedName>
        <fullName evidence="2">Uncharacterized protein</fullName>
    </submittedName>
</protein>
<feature type="region of interest" description="Disordered" evidence="1">
    <location>
        <begin position="319"/>
        <end position="338"/>
    </location>
</feature>
<feature type="region of interest" description="Disordered" evidence="1">
    <location>
        <begin position="80"/>
        <end position="117"/>
    </location>
</feature>
<evidence type="ECO:0000256" key="1">
    <source>
        <dbReference type="SAM" id="MobiDB-lite"/>
    </source>
</evidence>